<feature type="transmembrane region" description="Helical" evidence="10">
    <location>
        <begin position="550"/>
        <end position="570"/>
    </location>
</feature>
<feature type="domain" description="Potassium channel" evidence="11">
    <location>
        <begin position="280"/>
        <end position="361"/>
    </location>
</feature>
<evidence type="ECO:0000256" key="9">
    <source>
        <dbReference type="SAM" id="MobiDB-lite"/>
    </source>
</evidence>
<dbReference type="AlphaFoldDB" id="M2MIC9"/>
<dbReference type="GeneID" id="19110143"/>
<dbReference type="GO" id="GO:0022841">
    <property type="term" value="F:potassium ion leak channel activity"/>
    <property type="evidence" value="ECO:0007669"/>
    <property type="project" value="TreeGrafter"/>
</dbReference>
<comment type="similarity">
    <text evidence="8">Belongs to the two pore domain potassium channel (TC 1.A.1.8) family.</text>
</comment>
<dbReference type="InterPro" id="IPR003280">
    <property type="entry name" value="2pore_dom_K_chnl"/>
</dbReference>
<dbReference type="GO" id="GO:0015271">
    <property type="term" value="F:outward rectifier potassium channel activity"/>
    <property type="evidence" value="ECO:0007669"/>
    <property type="project" value="TreeGrafter"/>
</dbReference>
<feature type="transmembrane region" description="Helical" evidence="10">
    <location>
        <begin position="518"/>
        <end position="538"/>
    </location>
</feature>
<dbReference type="eggNOG" id="KOG1418">
    <property type="taxonomic scope" value="Eukaryota"/>
</dbReference>
<feature type="transmembrane region" description="Helical" evidence="10">
    <location>
        <begin position="161"/>
        <end position="182"/>
    </location>
</feature>
<gene>
    <name evidence="12" type="ORF">BAUCODRAFT_24205</name>
</gene>
<keyword evidence="13" id="KW-1185">Reference proteome</keyword>
<feature type="region of interest" description="Disordered" evidence="9">
    <location>
        <begin position="746"/>
        <end position="825"/>
    </location>
</feature>
<feature type="domain" description="Potassium channel" evidence="11">
    <location>
        <begin position="500"/>
        <end position="574"/>
    </location>
</feature>
<evidence type="ECO:0000313" key="12">
    <source>
        <dbReference type="EMBL" id="EMC96426.1"/>
    </source>
</evidence>
<dbReference type="PANTHER" id="PTHR11003:SF342">
    <property type="entry name" value="OUTWARD-RECTIFIER POTASSIUM CHANNEL TOK1"/>
    <property type="match status" value="1"/>
</dbReference>
<evidence type="ECO:0000256" key="5">
    <source>
        <dbReference type="ARBA" id="ARBA00023065"/>
    </source>
</evidence>
<reference evidence="12 13" key="1">
    <citation type="journal article" date="2012" name="PLoS Pathog.">
        <title>Diverse lifestyles and strategies of plant pathogenesis encoded in the genomes of eighteen Dothideomycetes fungi.</title>
        <authorList>
            <person name="Ohm R.A."/>
            <person name="Feau N."/>
            <person name="Henrissat B."/>
            <person name="Schoch C.L."/>
            <person name="Horwitz B.A."/>
            <person name="Barry K.W."/>
            <person name="Condon B.J."/>
            <person name="Copeland A.C."/>
            <person name="Dhillon B."/>
            <person name="Glaser F."/>
            <person name="Hesse C.N."/>
            <person name="Kosti I."/>
            <person name="LaButti K."/>
            <person name="Lindquist E.A."/>
            <person name="Lucas S."/>
            <person name="Salamov A.A."/>
            <person name="Bradshaw R.E."/>
            <person name="Ciuffetti L."/>
            <person name="Hamelin R.C."/>
            <person name="Kema G.H.J."/>
            <person name="Lawrence C."/>
            <person name="Scott J.A."/>
            <person name="Spatafora J.W."/>
            <person name="Turgeon B.G."/>
            <person name="de Wit P.J.G.M."/>
            <person name="Zhong S."/>
            <person name="Goodwin S.B."/>
            <person name="Grigoriev I.V."/>
        </authorList>
    </citation>
    <scope>NUCLEOTIDE SEQUENCE [LARGE SCALE GENOMIC DNA]</scope>
    <source>
        <strain evidence="12 13">UAMH 10762</strain>
    </source>
</reference>
<dbReference type="RefSeq" id="XP_007675989.1">
    <property type="nucleotide sequence ID" value="XM_007677799.1"/>
</dbReference>
<feature type="transmembrane region" description="Helical" evidence="10">
    <location>
        <begin position="188"/>
        <end position="211"/>
    </location>
</feature>
<feature type="region of interest" description="Disordered" evidence="9">
    <location>
        <begin position="621"/>
        <end position="654"/>
    </location>
</feature>
<feature type="transmembrane region" description="Helical" evidence="10">
    <location>
        <begin position="274"/>
        <end position="295"/>
    </location>
</feature>
<sequence length="825" mass="94210">MASLAVMAASAAQVERTDDQDGPLPSDANREGRRSYDIFEKRPSIFGRRSSSHRRPSQPRRGSIILERTPSGRKRFWKFRLREWDENDEENWWFASTAIPLLAATLGPLANVLSIAALVTYWRMCLSPDADSTNASQCPYNGDPSSLVTQLAGQTYRDPRWCFNLNVVSLVAGFVGNIFLLFNFTNRIRYIIALPVTIIMWYIATGILIALTVSMEVYVPPVRPQQTYTQGFWYAVLAACVYMICSMLLMINMLGYFLGHYPQRFALTESQRTLILQTMLFFVWLAGGGAVFSRVESLYGTGGQDWSYVNALYFADVSILTVGFGDLYPTSNAGRGLVFPYIVGGIIMLGLMVSSITKFASELGSEKIIRRHAERNRMRTVSRTVTSSLELSEHQRPVLSDGNRPVISAPIPVPLEPRQKTIQIVDDADDAKPPRRTTTGFQSLRRVMSFNAQPARTRQPRLIVLRKEKDRFEVMRHIQEETNKFKRWYGLAMSILAFGLLWCCGAAIFWVCERYVQGMTYFEALYFCYVSLLTIGYGDLAPKSNPGRPFFVFWSLIAVPTMTILVSDLGETVIERFKRGTFQIADLTVLPKQGAWREIVERYPWLLRWLQQRKERKERERRLKEGFQLGPDPEEEPPPPTLDELAKEEPSNDELARKLPGMIRKVADDMKDTPGKRYTYEEWVEFTQLIRFSAQKEEDRITDDEEYGLIEWDWIGEDGPLMSKSSEAEFVLDRLCESMKRYIKQTTVLPPRQDDERKPLPSPPWRAGSEGGSPRTRSPRGKVRLDESESGSSRTQVPTQDERQVEVSDDNRTRPGRLDKSSSVA</sequence>
<dbReference type="HOGENOM" id="CLU_013394_1_0_1"/>
<dbReference type="Gene3D" id="1.10.287.70">
    <property type="match status" value="2"/>
</dbReference>
<feature type="compositionally biased region" description="Basic and acidic residues" evidence="9">
    <location>
        <begin position="644"/>
        <end position="654"/>
    </location>
</feature>
<dbReference type="FunFam" id="1.10.287.70:FF:000182">
    <property type="entry name" value="Outward-rectifier potassium channel TOK1"/>
    <property type="match status" value="1"/>
</dbReference>
<feature type="compositionally biased region" description="Polar residues" evidence="9">
    <location>
        <begin position="790"/>
        <end position="799"/>
    </location>
</feature>
<evidence type="ECO:0000256" key="7">
    <source>
        <dbReference type="ARBA" id="ARBA00023303"/>
    </source>
</evidence>
<evidence type="ECO:0000256" key="1">
    <source>
        <dbReference type="ARBA" id="ARBA00004141"/>
    </source>
</evidence>
<evidence type="ECO:0000256" key="4">
    <source>
        <dbReference type="ARBA" id="ARBA00022989"/>
    </source>
</evidence>
<evidence type="ECO:0000256" key="8">
    <source>
        <dbReference type="RuleBase" id="RU003857"/>
    </source>
</evidence>
<evidence type="ECO:0000313" key="13">
    <source>
        <dbReference type="Proteomes" id="UP000011761"/>
    </source>
</evidence>
<name>M2MIC9_BAUPA</name>
<feature type="transmembrane region" description="Helical" evidence="10">
    <location>
        <begin position="488"/>
        <end position="512"/>
    </location>
</feature>
<dbReference type="OMA" id="DWWFAST"/>
<feature type="compositionally biased region" description="Low complexity" evidence="9">
    <location>
        <begin position="1"/>
        <end position="12"/>
    </location>
</feature>
<comment type="subcellular location">
    <subcellularLocation>
        <location evidence="1">Membrane</location>
        <topology evidence="1">Multi-pass membrane protein</topology>
    </subcellularLocation>
</comment>
<dbReference type="GO" id="GO:0005886">
    <property type="term" value="C:plasma membrane"/>
    <property type="evidence" value="ECO:0007669"/>
    <property type="project" value="TreeGrafter"/>
</dbReference>
<dbReference type="Proteomes" id="UP000011761">
    <property type="component" value="Unassembled WGS sequence"/>
</dbReference>
<feature type="transmembrane region" description="Helical" evidence="10">
    <location>
        <begin position="307"/>
        <end position="325"/>
    </location>
</feature>
<feature type="region of interest" description="Disordered" evidence="9">
    <location>
        <begin position="1"/>
        <end position="36"/>
    </location>
</feature>
<organism evidence="12 13">
    <name type="scientific">Baudoinia panamericana (strain UAMH 10762)</name>
    <name type="common">Angels' share fungus</name>
    <name type="synonym">Baudoinia compniacensis (strain UAMH 10762)</name>
    <dbReference type="NCBI Taxonomy" id="717646"/>
    <lineage>
        <taxon>Eukaryota</taxon>
        <taxon>Fungi</taxon>
        <taxon>Dikarya</taxon>
        <taxon>Ascomycota</taxon>
        <taxon>Pezizomycotina</taxon>
        <taxon>Dothideomycetes</taxon>
        <taxon>Dothideomycetidae</taxon>
        <taxon>Mycosphaerellales</taxon>
        <taxon>Teratosphaeriaceae</taxon>
        <taxon>Baudoinia</taxon>
    </lineage>
</organism>
<dbReference type="OrthoDB" id="297496at2759"/>
<keyword evidence="4 10" id="KW-1133">Transmembrane helix</keyword>
<evidence type="ECO:0000256" key="10">
    <source>
        <dbReference type="SAM" id="Phobius"/>
    </source>
</evidence>
<keyword evidence="6 10" id="KW-0472">Membrane</keyword>
<dbReference type="PRINTS" id="PR01333">
    <property type="entry name" value="2POREKCHANEL"/>
</dbReference>
<evidence type="ECO:0000256" key="6">
    <source>
        <dbReference type="ARBA" id="ARBA00023136"/>
    </source>
</evidence>
<evidence type="ECO:0000256" key="3">
    <source>
        <dbReference type="ARBA" id="ARBA00022692"/>
    </source>
</evidence>
<evidence type="ECO:0000256" key="2">
    <source>
        <dbReference type="ARBA" id="ARBA00022448"/>
    </source>
</evidence>
<dbReference type="EMBL" id="KB445555">
    <property type="protein sequence ID" value="EMC96426.1"/>
    <property type="molecule type" value="Genomic_DNA"/>
</dbReference>
<keyword evidence="3 8" id="KW-0812">Transmembrane</keyword>
<dbReference type="SUPFAM" id="SSF81324">
    <property type="entry name" value="Voltage-gated potassium channels"/>
    <property type="match status" value="2"/>
</dbReference>
<dbReference type="PANTHER" id="PTHR11003">
    <property type="entry name" value="POTASSIUM CHANNEL, SUBFAMILY K"/>
    <property type="match status" value="1"/>
</dbReference>
<feature type="transmembrane region" description="Helical" evidence="10">
    <location>
        <begin position="337"/>
        <end position="361"/>
    </location>
</feature>
<keyword evidence="2 8" id="KW-0813">Transport</keyword>
<feature type="transmembrane region" description="Helical" evidence="10">
    <location>
        <begin position="92"/>
        <end position="119"/>
    </location>
</feature>
<accession>M2MIC9</accession>
<dbReference type="Pfam" id="PF07885">
    <property type="entry name" value="Ion_trans_2"/>
    <property type="match status" value="2"/>
</dbReference>
<keyword evidence="7 8" id="KW-0407">Ion channel</keyword>
<feature type="transmembrane region" description="Helical" evidence="10">
    <location>
        <begin position="232"/>
        <end position="254"/>
    </location>
</feature>
<feature type="compositionally biased region" description="Basic and acidic residues" evidence="9">
    <location>
        <begin position="800"/>
        <end position="825"/>
    </location>
</feature>
<dbReference type="GO" id="GO:0030322">
    <property type="term" value="P:stabilization of membrane potential"/>
    <property type="evidence" value="ECO:0007669"/>
    <property type="project" value="TreeGrafter"/>
</dbReference>
<dbReference type="KEGG" id="bcom:BAUCODRAFT_24205"/>
<dbReference type="InterPro" id="IPR013099">
    <property type="entry name" value="K_chnl_dom"/>
</dbReference>
<keyword evidence="5 8" id="KW-0406">Ion transport</keyword>
<protein>
    <recommendedName>
        <fullName evidence="11">Potassium channel domain-containing protein</fullName>
    </recommendedName>
</protein>
<proteinExistence type="inferred from homology"/>
<evidence type="ECO:0000259" key="11">
    <source>
        <dbReference type="Pfam" id="PF07885"/>
    </source>
</evidence>